<dbReference type="InterPro" id="IPR002347">
    <property type="entry name" value="SDR_fam"/>
</dbReference>
<evidence type="ECO:0000313" key="2">
    <source>
        <dbReference type="EMBL" id="GAA4865217.1"/>
    </source>
</evidence>
<dbReference type="SUPFAM" id="SSF51735">
    <property type="entry name" value="NAD(P)-binding Rossmann-fold domains"/>
    <property type="match status" value="1"/>
</dbReference>
<accession>A0ABP9E3X7</accession>
<gene>
    <name evidence="2" type="ORF">GCM10023332_16720</name>
</gene>
<dbReference type="InterPro" id="IPR036291">
    <property type="entry name" value="NAD(P)-bd_dom_sf"/>
</dbReference>
<dbReference type="PRINTS" id="PR00081">
    <property type="entry name" value="GDHRDH"/>
</dbReference>
<comment type="caution">
    <text evidence="2">The sequence shown here is derived from an EMBL/GenBank/DDBJ whole genome shotgun (WGS) entry which is preliminary data.</text>
</comment>
<dbReference type="PANTHER" id="PTHR42879:SF6">
    <property type="entry name" value="NADPH-DEPENDENT REDUCTASE BACG"/>
    <property type="match status" value="1"/>
</dbReference>
<reference evidence="3" key="1">
    <citation type="journal article" date="2019" name="Int. J. Syst. Evol. Microbiol.">
        <title>The Global Catalogue of Microorganisms (GCM) 10K type strain sequencing project: providing services to taxonomists for standard genome sequencing and annotation.</title>
        <authorList>
            <consortium name="The Broad Institute Genomics Platform"/>
            <consortium name="The Broad Institute Genome Sequencing Center for Infectious Disease"/>
            <person name="Wu L."/>
            <person name="Ma J."/>
        </authorList>
    </citation>
    <scope>NUCLEOTIDE SEQUENCE [LARGE SCALE GENOMIC DNA]</scope>
    <source>
        <strain evidence="3">JCM 18392</strain>
    </source>
</reference>
<dbReference type="RefSeq" id="WP_345295046.1">
    <property type="nucleotide sequence ID" value="NZ_BAABJY010000002.1"/>
</dbReference>
<proteinExistence type="inferred from homology"/>
<dbReference type="InterPro" id="IPR050259">
    <property type="entry name" value="SDR"/>
</dbReference>
<dbReference type="Gene3D" id="3.40.50.720">
    <property type="entry name" value="NAD(P)-binding Rossmann-like Domain"/>
    <property type="match status" value="1"/>
</dbReference>
<dbReference type="PANTHER" id="PTHR42879">
    <property type="entry name" value="3-OXOACYL-(ACYL-CARRIER-PROTEIN) REDUCTASE"/>
    <property type="match status" value="1"/>
</dbReference>
<evidence type="ECO:0000313" key="3">
    <source>
        <dbReference type="Proteomes" id="UP001501323"/>
    </source>
</evidence>
<keyword evidence="3" id="KW-1185">Reference proteome</keyword>
<evidence type="ECO:0000256" key="1">
    <source>
        <dbReference type="ARBA" id="ARBA00006484"/>
    </source>
</evidence>
<protein>
    <submittedName>
        <fullName evidence="2">SDR family oxidoreductase</fullName>
    </submittedName>
</protein>
<dbReference type="Proteomes" id="UP001501323">
    <property type="component" value="Unassembled WGS sequence"/>
</dbReference>
<dbReference type="EMBL" id="BAABJY010000002">
    <property type="protein sequence ID" value="GAA4865217.1"/>
    <property type="molecule type" value="Genomic_DNA"/>
</dbReference>
<organism evidence="2 3">
    <name type="scientific">Luteimonas vadosa</name>
    <dbReference type="NCBI Taxonomy" id="1165507"/>
    <lineage>
        <taxon>Bacteria</taxon>
        <taxon>Pseudomonadati</taxon>
        <taxon>Pseudomonadota</taxon>
        <taxon>Gammaproteobacteria</taxon>
        <taxon>Lysobacterales</taxon>
        <taxon>Lysobacteraceae</taxon>
        <taxon>Luteimonas</taxon>
    </lineage>
</organism>
<comment type="similarity">
    <text evidence="1">Belongs to the short-chain dehydrogenases/reductases (SDR) family.</text>
</comment>
<name>A0ABP9E3X7_9GAMM</name>
<dbReference type="Pfam" id="PF13561">
    <property type="entry name" value="adh_short_C2"/>
    <property type="match status" value="1"/>
</dbReference>
<sequence length="261" mass="27071">MDLDLTGKHALVCGGSDGIGRAAAHELALLGARVTVLARRAEVLEEVAAALPRAESQRHGSIAADMGDLADLRDKIDRLAAGDPVHILINNTGGPPGGPAHAAAAGDFLDAFNRHLVAGHALVQAVLPGMRAARWGRIVNVISTSVREPIPNLGVSNTVRGAVASWAKTLSRELAADGITVNNVLPGFTETRRIDQILRDRAAKEGRSEEEVAASLRAAVPAGRFARPEETGGVIAFLCSPAAAYVNGVSLAVDGGRMQSI</sequence>